<dbReference type="SUPFAM" id="SSF53448">
    <property type="entry name" value="Nucleotide-diphospho-sugar transferases"/>
    <property type="match status" value="1"/>
</dbReference>
<dbReference type="HOGENOM" id="CLU_033536_7_3_2"/>
<dbReference type="CDD" id="cd04179">
    <property type="entry name" value="DPM_DPG-synthase_like"/>
    <property type="match status" value="1"/>
</dbReference>
<dbReference type="Pfam" id="PF00535">
    <property type="entry name" value="Glycos_transf_2"/>
    <property type="match status" value="1"/>
</dbReference>
<gene>
    <name evidence="4" type="ordered locus">Pcal_0478</name>
</gene>
<keyword evidence="4" id="KW-0808">Transferase</keyword>
<dbReference type="STRING" id="410359.Pcal_0478"/>
<feature type="region of interest" description="Disordered" evidence="1">
    <location>
        <begin position="287"/>
        <end position="309"/>
    </location>
</feature>
<accession>A3MTE2</accession>
<keyword evidence="5" id="KW-1185">Reference proteome</keyword>
<dbReference type="EMBL" id="CP000561">
    <property type="protein sequence ID" value="ABO07909.1"/>
    <property type="molecule type" value="Genomic_DNA"/>
</dbReference>
<feature type="domain" description="Glycosyltransferase 2-like" evidence="3">
    <location>
        <begin position="6"/>
        <end position="110"/>
    </location>
</feature>
<dbReference type="KEGG" id="pcl:Pcal_0478"/>
<name>A3MTE2_PYRCJ</name>
<dbReference type="PANTHER" id="PTHR48090:SF7">
    <property type="entry name" value="RFBJ PROTEIN"/>
    <property type="match status" value="1"/>
</dbReference>
<evidence type="ECO:0000256" key="2">
    <source>
        <dbReference type="SAM" id="Phobius"/>
    </source>
</evidence>
<feature type="transmembrane region" description="Helical" evidence="2">
    <location>
        <begin position="318"/>
        <end position="340"/>
    </location>
</feature>
<dbReference type="CAZy" id="GT2">
    <property type="family name" value="Glycosyltransferase Family 2"/>
</dbReference>
<dbReference type="GeneID" id="4909506"/>
<dbReference type="InterPro" id="IPR050256">
    <property type="entry name" value="Glycosyltransferase_2"/>
</dbReference>
<dbReference type="Proteomes" id="UP000001431">
    <property type="component" value="Chromosome"/>
</dbReference>
<dbReference type="eggNOG" id="arCOG00894">
    <property type="taxonomic scope" value="Archaea"/>
</dbReference>
<dbReference type="RefSeq" id="WP_011849167.1">
    <property type="nucleotide sequence ID" value="NC_009073.1"/>
</dbReference>
<dbReference type="OrthoDB" id="11098at2157"/>
<protein>
    <submittedName>
        <fullName evidence="4">Glycosyl transferase, family 2</fullName>
    </submittedName>
</protein>
<dbReference type="AlphaFoldDB" id="A3MTE2"/>
<reference evidence="4" key="1">
    <citation type="submission" date="2007-02" db="EMBL/GenBank/DDBJ databases">
        <title>Complete sequence of Pyrobaculum calidifontis JCM 11548.</title>
        <authorList>
            <consortium name="US DOE Joint Genome Institute"/>
            <person name="Copeland A."/>
            <person name="Lucas S."/>
            <person name="Lapidus A."/>
            <person name="Barry K."/>
            <person name="Glavina del Rio T."/>
            <person name="Dalin E."/>
            <person name="Tice H."/>
            <person name="Pitluck S."/>
            <person name="Chain P."/>
            <person name="Malfatti S."/>
            <person name="Shin M."/>
            <person name="Vergez L."/>
            <person name="Schmutz J."/>
            <person name="Larimer F."/>
            <person name="Land M."/>
            <person name="Hauser L."/>
            <person name="Kyrpides N."/>
            <person name="Mikhailova N."/>
            <person name="Cozen A.E."/>
            <person name="Fitz-Gibbon S.T."/>
            <person name="House C.H."/>
            <person name="Saltikov C."/>
            <person name="Lowe T.M."/>
            <person name="Richardson P."/>
        </authorList>
    </citation>
    <scope>NUCLEOTIDE SEQUENCE [LARGE SCALE GENOMIC DNA]</scope>
    <source>
        <strain evidence="4">JCM 11548</strain>
    </source>
</reference>
<organism evidence="4 5">
    <name type="scientific">Pyrobaculum calidifontis (strain DSM 21063 / JCM 11548 / VA1)</name>
    <dbReference type="NCBI Taxonomy" id="410359"/>
    <lineage>
        <taxon>Archaea</taxon>
        <taxon>Thermoproteota</taxon>
        <taxon>Thermoprotei</taxon>
        <taxon>Thermoproteales</taxon>
        <taxon>Thermoproteaceae</taxon>
        <taxon>Pyrobaculum</taxon>
    </lineage>
</organism>
<sequence>MDCVTLVIPTLDEAEAIGKVIEEARRAGFTKILVVDGGSRDGTPQIAAEKGAVVIGQRGRGKGDAIATALDYVDTPYLVVIDGDYTYPPEEAAKLVAYLRHYDLVLGARQGPMPLIYRVGNWLLARAISLMYGVRLRDPLTGMYAARTEVLRRAAPTAQGFDIETEIIAKAVEQGASVREVPIQYRKRLGRKKLKPWHGLHILWRAVRAAYTANPLLALYLAGALLAAPGLALGGWVAYRLFYQGVPHYMLGLLALGLLLLGLVSLALAPLAAAVVRLRAQIARATPRQEPTDCLPPLPPPPPPQPRRRPTIWDRLEATARGLTIAFAATLSAAAYFLAVGDTPTANKLAEYAYYFLAAATVIYLAVAAKQ</sequence>
<dbReference type="GO" id="GO:0016740">
    <property type="term" value="F:transferase activity"/>
    <property type="evidence" value="ECO:0007669"/>
    <property type="project" value="UniProtKB-KW"/>
</dbReference>
<dbReference type="InterPro" id="IPR001173">
    <property type="entry name" value="Glyco_trans_2-like"/>
</dbReference>
<feature type="transmembrane region" description="Helical" evidence="2">
    <location>
        <begin position="217"/>
        <end position="239"/>
    </location>
</feature>
<keyword evidence="2" id="KW-0812">Transmembrane</keyword>
<dbReference type="PANTHER" id="PTHR48090">
    <property type="entry name" value="UNDECAPRENYL-PHOSPHATE 4-DEOXY-4-FORMAMIDO-L-ARABINOSE TRANSFERASE-RELATED"/>
    <property type="match status" value="1"/>
</dbReference>
<keyword evidence="2" id="KW-1133">Transmembrane helix</keyword>
<dbReference type="InterPro" id="IPR029044">
    <property type="entry name" value="Nucleotide-diphossugar_trans"/>
</dbReference>
<proteinExistence type="predicted"/>
<keyword evidence="2" id="KW-0472">Membrane</keyword>
<feature type="transmembrane region" description="Helical" evidence="2">
    <location>
        <begin position="352"/>
        <end position="369"/>
    </location>
</feature>
<feature type="compositionally biased region" description="Pro residues" evidence="1">
    <location>
        <begin position="294"/>
        <end position="305"/>
    </location>
</feature>
<dbReference type="Gene3D" id="3.90.550.10">
    <property type="entry name" value="Spore Coat Polysaccharide Biosynthesis Protein SpsA, Chain A"/>
    <property type="match status" value="1"/>
</dbReference>
<evidence type="ECO:0000313" key="5">
    <source>
        <dbReference type="Proteomes" id="UP000001431"/>
    </source>
</evidence>
<feature type="transmembrane region" description="Helical" evidence="2">
    <location>
        <begin position="251"/>
        <end position="276"/>
    </location>
</feature>
<evidence type="ECO:0000259" key="3">
    <source>
        <dbReference type="Pfam" id="PF00535"/>
    </source>
</evidence>
<evidence type="ECO:0000256" key="1">
    <source>
        <dbReference type="SAM" id="MobiDB-lite"/>
    </source>
</evidence>
<evidence type="ECO:0000313" key="4">
    <source>
        <dbReference type="EMBL" id="ABO07909.1"/>
    </source>
</evidence>